<dbReference type="FunFam" id="3.40.50.880:FF:000001">
    <property type="entry name" value="GMP synthase [glutamine-hydrolyzing]"/>
    <property type="match status" value="1"/>
</dbReference>
<evidence type="ECO:0000256" key="5">
    <source>
        <dbReference type="ARBA" id="ARBA00022741"/>
    </source>
</evidence>
<dbReference type="InterPro" id="IPR004739">
    <property type="entry name" value="GMP_synth_GATase"/>
</dbReference>
<dbReference type="PROSITE" id="PS51273">
    <property type="entry name" value="GATASE_TYPE_1"/>
    <property type="match status" value="1"/>
</dbReference>
<dbReference type="SUPFAM" id="SSF54810">
    <property type="entry name" value="GMP synthetase C-terminal dimerisation domain"/>
    <property type="match status" value="1"/>
</dbReference>
<dbReference type="PANTHER" id="PTHR11922:SF2">
    <property type="entry name" value="GMP SYNTHASE [GLUTAMINE-HYDROLYZING]"/>
    <property type="match status" value="1"/>
</dbReference>
<dbReference type="FunFam" id="3.30.300.10:FF:000002">
    <property type="entry name" value="GMP synthase [glutamine-hydrolyzing]"/>
    <property type="match status" value="1"/>
</dbReference>
<dbReference type="CDD" id="cd01997">
    <property type="entry name" value="GMP_synthase_C"/>
    <property type="match status" value="1"/>
</dbReference>
<dbReference type="EMBL" id="DVOR01000097">
    <property type="protein sequence ID" value="HIV09080.1"/>
    <property type="molecule type" value="Genomic_DNA"/>
</dbReference>
<gene>
    <name evidence="12" type="primary">guaA</name>
    <name evidence="12" type="ORF">IAC79_03060</name>
</gene>
<feature type="domain" description="GMPS ATP-PPase" evidence="11">
    <location>
        <begin position="190"/>
        <end position="382"/>
    </location>
</feature>
<evidence type="ECO:0000256" key="9">
    <source>
        <dbReference type="ARBA" id="ARBA00022962"/>
    </source>
</evidence>
<comment type="pathway">
    <text evidence="2">Purine metabolism; GMP biosynthesis; GMP from XMP (L-Gln route): step 1/1.</text>
</comment>
<dbReference type="GO" id="GO:0005829">
    <property type="term" value="C:cytosol"/>
    <property type="evidence" value="ECO:0007669"/>
    <property type="project" value="TreeGrafter"/>
</dbReference>
<dbReference type="PROSITE" id="PS51553">
    <property type="entry name" value="GMPS_ATP_PPASE"/>
    <property type="match status" value="1"/>
</dbReference>
<keyword evidence="9" id="KW-0315">Glutamine amidotransferase</keyword>
<evidence type="ECO:0000256" key="7">
    <source>
        <dbReference type="ARBA" id="ARBA00022755"/>
    </source>
</evidence>
<dbReference type="InterPro" id="IPR029062">
    <property type="entry name" value="Class_I_gatase-like"/>
</dbReference>
<keyword evidence="4 12" id="KW-0436">Ligase</keyword>
<evidence type="ECO:0000313" key="13">
    <source>
        <dbReference type="Proteomes" id="UP000886845"/>
    </source>
</evidence>
<comment type="function">
    <text evidence="1">Catalyzes the synthesis of GMP from XMP.</text>
</comment>
<reference evidence="12" key="2">
    <citation type="journal article" date="2021" name="PeerJ">
        <title>Extensive microbial diversity within the chicken gut microbiome revealed by metagenomics and culture.</title>
        <authorList>
            <person name="Gilroy R."/>
            <person name="Ravi A."/>
            <person name="Getino M."/>
            <person name="Pursley I."/>
            <person name="Horton D.L."/>
            <person name="Alikhan N.F."/>
            <person name="Baker D."/>
            <person name="Gharbi K."/>
            <person name="Hall N."/>
            <person name="Watson M."/>
            <person name="Adriaenssens E.M."/>
            <person name="Foster-Nyarko E."/>
            <person name="Jarju S."/>
            <person name="Secka A."/>
            <person name="Antonio M."/>
            <person name="Oren A."/>
            <person name="Chaudhuri R.R."/>
            <person name="La Ragione R."/>
            <person name="Hildebrand F."/>
            <person name="Pallen M.J."/>
        </authorList>
    </citation>
    <scope>NUCLEOTIDE SEQUENCE</scope>
    <source>
        <strain evidence="12">35461</strain>
    </source>
</reference>
<dbReference type="InterPro" id="IPR014729">
    <property type="entry name" value="Rossmann-like_a/b/a_fold"/>
</dbReference>
<dbReference type="PRINTS" id="PR00097">
    <property type="entry name" value="ANTSNTHASEII"/>
</dbReference>
<dbReference type="PRINTS" id="PR00096">
    <property type="entry name" value="GATASE"/>
</dbReference>
<proteinExistence type="inferred from homology"/>
<dbReference type="Gene3D" id="3.30.300.10">
    <property type="match status" value="1"/>
</dbReference>
<evidence type="ECO:0000256" key="8">
    <source>
        <dbReference type="ARBA" id="ARBA00022840"/>
    </source>
</evidence>
<keyword evidence="5 10" id="KW-0547">Nucleotide-binding</keyword>
<evidence type="ECO:0000256" key="1">
    <source>
        <dbReference type="ARBA" id="ARBA00002332"/>
    </source>
</evidence>
<feature type="binding site" evidence="10">
    <location>
        <begin position="217"/>
        <end position="223"/>
    </location>
    <ligand>
        <name>ATP</name>
        <dbReference type="ChEBI" id="CHEBI:30616"/>
    </ligand>
</feature>
<dbReference type="NCBIfam" id="TIGR00884">
    <property type="entry name" value="guaA_Cterm"/>
    <property type="match status" value="1"/>
</dbReference>
<feature type="non-terminal residue" evidence="12">
    <location>
        <position position="1"/>
    </location>
</feature>
<evidence type="ECO:0000256" key="10">
    <source>
        <dbReference type="PROSITE-ProRule" id="PRU00886"/>
    </source>
</evidence>
<keyword evidence="7 10" id="KW-0658">Purine biosynthesis</keyword>
<dbReference type="InterPro" id="IPR001674">
    <property type="entry name" value="GMP_synth_C"/>
</dbReference>
<dbReference type="CDD" id="cd01742">
    <property type="entry name" value="GATase1_GMP_Synthase"/>
    <property type="match status" value="1"/>
</dbReference>
<dbReference type="GO" id="GO:0003921">
    <property type="term" value="F:GMP synthase activity"/>
    <property type="evidence" value="ECO:0007669"/>
    <property type="project" value="InterPro"/>
</dbReference>
<dbReference type="FunFam" id="3.40.50.620:FF:000001">
    <property type="entry name" value="GMP synthase [glutamine-hydrolyzing]"/>
    <property type="match status" value="1"/>
</dbReference>
<sequence>VLDFGSQYSQLIARRIRECQVYSQVLPFSTPLDRIRALAPKGIILSGGPCSVYEPGAPQVDPALFDLGLPVLGICYGMQLMVQTLGGKVGPGVAREYGRAELRVTDPSCPLFRNVPSPSVMWMSHGDKVLATPEGTRTVAVTDNTEFAAVQIGDRPLFGIQFHPEVVHSPHGATLIANFCRGVCACRGDWSMASFIETQTAAIRETVGDANVILGLSGGVDSSVAAALIHRAIGKQLTCIFVDNGLLRKDEAKRVQRLFADNFDMKLRFVDASQTFMDKLAGVDEPEAKRKIIGHTFIDVFADTARAIPNVTFLAQGTTYPDVIESVPINGNPAAMIKSHHNVGGLPPDLQFKLLEPLSRLFKDEVRQVGRLLGLPEDVVMRQPFPGPGLGVRCLGAVDKEKLDILREADDIFVDEIKAAGLYYKLWQAFCVFLPVRSVGVMGDQRTYDYVIALRVVASSDGMTADWVNLPEDLLRRVSARIVNEVRGVNRVVLDVTSKPPGTIEWE</sequence>
<dbReference type="EC" id="6.3.5.2" evidence="3"/>
<dbReference type="Pfam" id="PF00958">
    <property type="entry name" value="GMP_synt_C"/>
    <property type="match status" value="1"/>
</dbReference>
<reference evidence="12" key="1">
    <citation type="submission" date="2020-10" db="EMBL/GenBank/DDBJ databases">
        <authorList>
            <person name="Gilroy R."/>
        </authorList>
    </citation>
    <scope>NUCLEOTIDE SEQUENCE</scope>
    <source>
        <strain evidence="12">35461</strain>
    </source>
</reference>
<accession>A0A9D1NN89</accession>
<keyword evidence="8 10" id="KW-0067">ATP-binding</keyword>
<keyword evidence="6 10" id="KW-0332">GMP biosynthesis</keyword>
<dbReference type="Proteomes" id="UP000886845">
    <property type="component" value="Unassembled WGS sequence"/>
</dbReference>
<dbReference type="Pfam" id="PF00117">
    <property type="entry name" value="GATase"/>
    <property type="match status" value="1"/>
</dbReference>
<organism evidence="12 13">
    <name type="scientific">Candidatus Spyradenecus faecavium</name>
    <dbReference type="NCBI Taxonomy" id="2840947"/>
    <lineage>
        <taxon>Bacteria</taxon>
        <taxon>Pseudomonadati</taxon>
        <taxon>Lentisphaerota</taxon>
        <taxon>Lentisphaeria</taxon>
        <taxon>Lentisphaerales</taxon>
        <taxon>Lentisphaeraceae</taxon>
        <taxon>Lentisphaeraceae incertae sedis</taxon>
        <taxon>Candidatus Spyradenecus</taxon>
    </lineage>
</organism>
<evidence type="ECO:0000256" key="6">
    <source>
        <dbReference type="ARBA" id="ARBA00022749"/>
    </source>
</evidence>
<dbReference type="NCBIfam" id="NF000848">
    <property type="entry name" value="PRK00074.1"/>
    <property type="match status" value="1"/>
</dbReference>
<dbReference type="InterPro" id="IPR017926">
    <property type="entry name" value="GATASE"/>
</dbReference>
<evidence type="ECO:0000313" key="12">
    <source>
        <dbReference type="EMBL" id="HIV09080.1"/>
    </source>
</evidence>
<protein>
    <recommendedName>
        <fullName evidence="3">GMP synthase (glutamine-hydrolyzing)</fullName>
        <ecNumber evidence="3">6.3.5.2</ecNumber>
    </recommendedName>
</protein>
<dbReference type="SUPFAM" id="SSF52402">
    <property type="entry name" value="Adenine nucleotide alpha hydrolases-like"/>
    <property type="match status" value="1"/>
</dbReference>
<dbReference type="AlphaFoldDB" id="A0A9D1NN89"/>
<dbReference type="GO" id="GO:0005524">
    <property type="term" value="F:ATP binding"/>
    <property type="evidence" value="ECO:0007669"/>
    <property type="project" value="UniProtKB-UniRule"/>
</dbReference>
<dbReference type="InterPro" id="IPR025777">
    <property type="entry name" value="GMPS_ATP_PPase_dom"/>
</dbReference>
<comment type="caution">
    <text evidence="12">The sequence shown here is derived from an EMBL/GenBank/DDBJ whole genome shotgun (WGS) entry which is preliminary data.</text>
</comment>
<evidence type="ECO:0000259" key="11">
    <source>
        <dbReference type="PROSITE" id="PS51553"/>
    </source>
</evidence>
<dbReference type="InterPro" id="IPR022955">
    <property type="entry name" value="GMP_synthase"/>
</dbReference>
<evidence type="ECO:0000256" key="3">
    <source>
        <dbReference type="ARBA" id="ARBA00012746"/>
    </source>
</evidence>
<dbReference type="Gene3D" id="3.40.50.620">
    <property type="entry name" value="HUPs"/>
    <property type="match status" value="1"/>
</dbReference>
<dbReference type="InterPro" id="IPR022310">
    <property type="entry name" value="NAD/GMP_synthase"/>
</dbReference>
<dbReference type="NCBIfam" id="TIGR00888">
    <property type="entry name" value="guaA_Nterm"/>
    <property type="match status" value="1"/>
</dbReference>
<evidence type="ECO:0000256" key="2">
    <source>
        <dbReference type="ARBA" id="ARBA00005153"/>
    </source>
</evidence>
<dbReference type="Pfam" id="PF02540">
    <property type="entry name" value="NAD_synthase"/>
    <property type="match status" value="1"/>
</dbReference>
<dbReference type="Gene3D" id="3.40.50.880">
    <property type="match status" value="1"/>
</dbReference>
<dbReference type="SUPFAM" id="SSF52317">
    <property type="entry name" value="Class I glutamine amidotransferase-like"/>
    <property type="match status" value="1"/>
</dbReference>
<evidence type="ECO:0000256" key="4">
    <source>
        <dbReference type="ARBA" id="ARBA00022598"/>
    </source>
</evidence>
<dbReference type="PANTHER" id="PTHR11922">
    <property type="entry name" value="GMP SYNTHASE-RELATED"/>
    <property type="match status" value="1"/>
</dbReference>
<name>A0A9D1NN89_9BACT</name>
<dbReference type="HAMAP" id="MF_00344">
    <property type="entry name" value="GMP_synthase"/>
    <property type="match status" value="1"/>
</dbReference>